<gene>
    <name evidence="2" type="ORF">Nkreftii_001681</name>
</gene>
<dbReference type="Gene3D" id="2.160.20.10">
    <property type="entry name" value="Single-stranded right-handed beta-helix, Pectin lyase-like"/>
    <property type="match status" value="3"/>
</dbReference>
<dbReference type="AlphaFoldDB" id="A0A7S8FDP8"/>
<dbReference type="InterPro" id="IPR011050">
    <property type="entry name" value="Pectin_lyase_fold/virulence"/>
</dbReference>
<dbReference type="InterPro" id="IPR008638">
    <property type="entry name" value="FhaB/CdiA-like_TPS"/>
</dbReference>
<dbReference type="NCBIfam" id="TIGR01901">
    <property type="entry name" value="adhes_NPXG"/>
    <property type="match status" value="1"/>
</dbReference>
<dbReference type="InterPro" id="IPR012334">
    <property type="entry name" value="Pectin_lyas_fold"/>
</dbReference>
<dbReference type="Pfam" id="PF05860">
    <property type="entry name" value="TPS"/>
    <property type="match status" value="1"/>
</dbReference>
<protein>
    <recommendedName>
        <fullName evidence="1">Filamentous haemagglutinin FhaB/tRNA nuclease CdiA-like TPS domain-containing protein</fullName>
    </recommendedName>
</protein>
<evidence type="ECO:0000313" key="2">
    <source>
        <dbReference type="EMBL" id="QPD03907.1"/>
    </source>
</evidence>
<name>A0A7S8FDP8_9BACT</name>
<dbReference type="EMBL" id="CP047423">
    <property type="protein sequence ID" value="QPD03907.1"/>
    <property type="molecule type" value="Genomic_DNA"/>
</dbReference>
<proteinExistence type="predicted"/>
<evidence type="ECO:0000259" key="1">
    <source>
        <dbReference type="SMART" id="SM00912"/>
    </source>
</evidence>
<evidence type="ECO:0000313" key="3">
    <source>
        <dbReference type="Proteomes" id="UP000593737"/>
    </source>
</evidence>
<dbReference type="SUPFAM" id="SSF51126">
    <property type="entry name" value="Pectin lyase-like"/>
    <property type="match status" value="2"/>
</dbReference>
<dbReference type="Proteomes" id="UP000593737">
    <property type="component" value="Chromosome"/>
</dbReference>
<sequence length="998" mass="101173">MISLFNHEMLISSLLFSALTLGSCSLWLVCVPFIHTAHAESPITPSGLHTQVSAAHPAADGNTQYDIVGGIRPGGGPNLFHSFGDFSVPRNNIANFHNGVSFDLNGTPFAAGLPTANILARVTNQNPSVIFGTIQTTGFGNASLFLMNPSGIVFGPAASLNIGGSVTFTTANYLHLADNVLFNATPNAVTDALLSSSPIAAFGFLNPSSAIAVQGSKLSVSDGQALSFISGNQGFSYTNPDTGHETSVPGGIMVSEGHLSAAGGQINLASATSPGEISAVNFTPIFGMAMGNIRLSQGALLDTSANTAGTVRIRGGQLTINDATISSDTNNADGSPIAIDINVTGDMSMANDLSPALTARTTGTGHAGSINIHSGNLEATTSSLDEGIVVALIDTHTSGTGSAGNVAITTGNLHAINEAFFIDTGTAGIGHGGDVTIQGTDIKIEGPNIATGNFRFGQLLGQDVRGSAGNLTMKATETLQIGPAATISTEAGFTAQGGNMTLEGHNVSIIGNSFVSVDGGIGATSVTVNADQLRLDFASVLNSNTVVDPGGDITTNARVVELTGGSRIQTSTLGNGKAGEIKITASERLTLDGRDNRTSLPSAIVSNFYALGPGPKGAGGSGPIKVTTPELQILGGALINTSTNNSGNAGDISISSNLVTISGQSQSEVPNASLEIGSTRGSGIYSRTVGSDLCLGPCGNAGLITIRTDSLDLNNGGTINSGTTNNGAGGNTILTATQSVTIQDGASVSARSTGPGNAGNISIDAGQRFDMQYSSVTTEAKLASGGNIHIKAVDLIRVANGQISSSVQGGPSTAGGNITIDPKTVVLQNAQIRANADQGNGGNIEITTPLFLKDPTSIVDASSRFGLSGTVTIQSPTSNLSGTVGQLASKVSPPQVLLQNRCVALAGGEQSTFILAGRDAIPSEPGGWLSSPVAMEHWTGAETEEHASRLMVRSRGWNTQPPLVMSKDATMVLSLRRLTPSGFLVRSFADSAATGCSS</sequence>
<accession>A0A7S8FDP8</accession>
<feature type="domain" description="Filamentous haemagglutinin FhaB/tRNA nuclease CdiA-like TPS" evidence="1">
    <location>
        <begin position="45"/>
        <end position="177"/>
    </location>
</feature>
<dbReference type="KEGG" id="nkf:Nkreftii_001681"/>
<dbReference type="SMART" id="SM00912">
    <property type="entry name" value="Haemagg_act"/>
    <property type="match status" value="1"/>
</dbReference>
<organism evidence="2 3">
    <name type="scientific">Candidatus Nitrospira kreftii</name>
    <dbReference type="NCBI Taxonomy" id="2652173"/>
    <lineage>
        <taxon>Bacteria</taxon>
        <taxon>Pseudomonadati</taxon>
        <taxon>Nitrospirota</taxon>
        <taxon>Nitrospiria</taxon>
        <taxon>Nitrospirales</taxon>
        <taxon>Nitrospiraceae</taxon>
        <taxon>Nitrospira</taxon>
    </lineage>
</organism>
<reference evidence="2 3" key="1">
    <citation type="journal article" date="2020" name="ISME J.">
        <title>Enrichment and physiological characterization of a novel comammox Nitrospira indicates ammonium inhibition of complete nitrification.</title>
        <authorList>
            <person name="Sakoula D."/>
            <person name="Koch H."/>
            <person name="Frank J."/>
            <person name="Jetten M.S.M."/>
            <person name="van Kessel M.A.H.J."/>
            <person name="Lucker S."/>
        </authorList>
    </citation>
    <scope>NUCLEOTIDE SEQUENCE [LARGE SCALE GENOMIC DNA]</scope>
    <source>
        <strain evidence="2">Comreactor17</strain>
    </source>
</reference>